<dbReference type="Gene3D" id="3.40.30.10">
    <property type="entry name" value="Glutaredoxin"/>
    <property type="match status" value="1"/>
</dbReference>
<evidence type="ECO:0000259" key="2">
    <source>
        <dbReference type="PROSITE" id="PS50404"/>
    </source>
</evidence>
<dbReference type="PANTHER" id="PTHR44051">
    <property type="entry name" value="GLUTATHIONE S-TRANSFERASE-RELATED"/>
    <property type="match status" value="1"/>
</dbReference>
<dbReference type="PROSITE" id="PS50404">
    <property type="entry name" value="GST_NTER"/>
    <property type="match status" value="1"/>
</dbReference>
<dbReference type="InterPro" id="IPR036282">
    <property type="entry name" value="Glutathione-S-Trfase_C_sf"/>
</dbReference>
<dbReference type="SUPFAM" id="SSF47616">
    <property type="entry name" value="GST C-terminal domain-like"/>
    <property type="match status" value="1"/>
</dbReference>
<dbReference type="EMBL" id="JALJOV010000516">
    <property type="protein sequence ID" value="KAK9863103.1"/>
    <property type="molecule type" value="Genomic_DNA"/>
</dbReference>
<feature type="domain" description="GST N-terminal" evidence="2">
    <location>
        <begin position="4"/>
        <end position="83"/>
    </location>
</feature>
<dbReference type="AlphaFoldDB" id="A0AAW1T2K5"/>
<keyword evidence="4" id="KW-1185">Reference proteome</keyword>
<dbReference type="SFLD" id="SFLDS00019">
    <property type="entry name" value="Glutathione_Transferase_(cytos"/>
    <property type="match status" value="1"/>
</dbReference>
<dbReference type="InterPro" id="IPR004045">
    <property type="entry name" value="Glutathione_S-Trfase_N"/>
</dbReference>
<dbReference type="Pfam" id="PF02798">
    <property type="entry name" value="GST_N"/>
    <property type="match status" value="1"/>
</dbReference>
<reference evidence="3 4" key="1">
    <citation type="journal article" date="2024" name="Nat. Commun.">
        <title>Phylogenomics reveals the evolutionary origins of lichenization in chlorophyte algae.</title>
        <authorList>
            <person name="Puginier C."/>
            <person name="Libourel C."/>
            <person name="Otte J."/>
            <person name="Skaloud P."/>
            <person name="Haon M."/>
            <person name="Grisel S."/>
            <person name="Petersen M."/>
            <person name="Berrin J.G."/>
            <person name="Delaux P.M."/>
            <person name="Dal Grande F."/>
            <person name="Keller J."/>
        </authorList>
    </citation>
    <scope>NUCLEOTIDE SEQUENCE [LARGE SCALE GENOMIC DNA]</scope>
    <source>
        <strain evidence="3 4">SAG 2523</strain>
    </source>
</reference>
<comment type="similarity">
    <text evidence="1">Belongs to the GST superfamily.</text>
</comment>
<dbReference type="Gene3D" id="1.20.1050.10">
    <property type="match status" value="1"/>
</dbReference>
<gene>
    <name evidence="3" type="ORF">WJX84_001686</name>
</gene>
<organism evidence="3 4">
    <name type="scientific">Apatococcus fuscideae</name>
    <dbReference type="NCBI Taxonomy" id="2026836"/>
    <lineage>
        <taxon>Eukaryota</taxon>
        <taxon>Viridiplantae</taxon>
        <taxon>Chlorophyta</taxon>
        <taxon>core chlorophytes</taxon>
        <taxon>Trebouxiophyceae</taxon>
        <taxon>Chlorellales</taxon>
        <taxon>Chlorellaceae</taxon>
        <taxon>Apatococcus</taxon>
    </lineage>
</organism>
<dbReference type="Proteomes" id="UP001485043">
    <property type="component" value="Unassembled WGS sequence"/>
</dbReference>
<evidence type="ECO:0000313" key="3">
    <source>
        <dbReference type="EMBL" id="KAK9863103.1"/>
    </source>
</evidence>
<dbReference type="CDD" id="cd03046">
    <property type="entry name" value="GST_N_GTT1_like"/>
    <property type="match status" value="1"/>
</dbReference>
<dbReference type="SUPFAM" id="SSF52833">
    <property type="entry name" value="Thioredoxin-like"/>
    <property type="match status" value="1"/>
</dbReference>
<accession>A0AAW1T2K5</accession>
<dbReference type="SFLD" id="SFLDG00358">
    <property type="entry name" value="Main_(cytGST)"/>
    <property type="match status" value="1"/>
</dbReference>
<sequence>MESGSKPLLYHSEWCRSLRPIWLLAELGVDFKIKAYKWDDLQKPEYLSVDPGGRVPILEDAGIKMKESGAITQFLAEKYGKGRVTLPPGTPEHAAYCQWFHMAEASFMEPGVAALFHWALDSAKDPTVKARALKCITDVLQVLDKDLAHKGDQQYLITSHPTAADFMMGYPLVMMQDLQDIYKDVTGF</sequence>
<dbReference type="InterPro" id="IPR036249">
    <property type="entry name" value="Thioredoxin-like_sf"/>
</dbReference>
<proteinExistence type="inferred from homology"/>
<comment type="caution">
    <text evidence="3">The sequence shown here is derived from an EMBL/GenBank/DDBJ whole genome shotgun (WGS) entry which is preliminary data.</text>
</comment>
<dbReference type="InterPro" id="IPR040079">
    <property type="entry name" value="Glutathione_S-Trfase"/>
</dbReference>
<name>A0AAW1T2K5_9CHLO</name>
<protein>
    <recommendedName>
        <fullName evidence="2">GST N-terminal domain-containing protein</fullName>
    </recommendedName>
</protein>
<evidence type="ECO:0000313" key="4">
    <source>
        <dbReference type="Proteomes" id="UP001485043"/>
    </source>
</evidence>
<evidence type="ECO:0000256" key="1">
    <source>
        <dbReference type="ARBA" id="ARBA00007409"/>
    </source>
</evidence>
<dbReference type="PANTHER" id="PTHR44051:SF9">
    <property type="entry name" value="GLUTATHIONE S-TRANSFERASE 1"/>
    <property type="match status" value="1"/>
</dbReference>